<dbReference type="InterPro" id="IPR004360">
    <property type="entry name" value="Glyas_Fos-R_dOase_dom"/>
</dbReference>
<dbReference type="OrthoDB" id="9794917at2"/>
<evidence type="ECO:0000313" key="3">
    <source>
        <dbReference type="EMBL" id="SIN66559.1"/>
    </source>
</evidence>
<dbReference type="Pfam" id="PF00903">
    <property type="entry name" value="Glyoxalase"/>
    <property type="match status" value="1"/>
</dbReference>
<dbReference type="PANTHER" id="PTHR36437">
    <property type="entry name" value="GLYOXALASE/BLEOMYCIN RESISTANCE PROTEIN/DIOXYGENASE"/>
    <property type="match status" value="1"/>
</dbReference>
<reference evidence="3 4" key="1">
    <citation type="submission" date="2016-11" db="EMBL/GenBank/DDBJ databases">
        <authorList>
            <person name="Jaros S."/>
            <person name="Januszkiewicz K."/>
            <person name="Wedrychowicz H."/>
        </authorList>
    </citation>
    <scope>NUCLEOTIDE SEQUENCE [LARGE SCALE GENOMIC DNA]</scope>
    <source>
        <strain evidence="3 4">DSM 24787</strain>
    </source>
</reference>
<keyword evidence="3" id="KW-0223">Dioxygenase</keyword>
<name>A0A1N6D720_9BACT</name>
<dbReference type="SUPFAM" id="SSF54593">
    <property type="entry name" value="Glyoxalase/Bleomycin resistance protein/Dihydroxybiphenyl dioxygenase"/>
    <property type="match status" value="1"/>
</dbReference>
<keyword evidence="3" id="KW-0560">Oxidoreductase</keyword>
<evidence type="ECO:0000313" key="4">
    <source>
        <dbReference type="Proteomes" id="UP000185003"/>
    </source>
</evidence>
<dbReference type="InterPro" id="IPR029068">
    <property type="entry name" value="Glyas_Bleomycin-R_OHBP_Dase"/>
</dbReference>
<keyword evidence="1" id="KW-0479">Metal-binding</keyword>
<keyword evidence="4" id="KW-1185">Reference proteome</keyword>
<gene>
    <name evidence="3" type="ORF">SAMN04488055_0377</name>
</gene>
<dbReference type="PROSITE" id="PS51819">
    <property type="entry name" value="VOC"/>
    <property type="match status" value="1"/>
</dbReference>
<proteinExistence type="predicted"/>
<accession>A0A1N6D720</accession>
<dbReference type="PROSITE" id="PS00934">
    <property type="entry name" value="GLYOXALASE_I_1"/>
    <property type="match status" value="1"/>
</dbReference>
<protein>
    <submittedName>
        <fullName evidence="3">Catechol 2,3-dioxygenase</fullName>
    </submittedName>
</protein>
<dbReference type="GO" id="GO:0046872">
    <property type="term" value="F:metal ion binding"/>
    <property type="evidence" value="ECO:0007669"/>
    <property type="project" value="UniProtKB-KW"/>
</dbReference>
<dbReference type="InterPro" id="IPR018146">
    <property type="entry name" value="Glyoxalase_1_CS"/>
</dbReference>
<dbReference type="STRING" id="536979.SAMN04488055_0377"/>
<dbReference type="Proteomes" id="UP000185003">
    <property type="component" value="Unassembled WGS sequence"/>
</dbReference>
<sequence length="147" mass="16548">MITKFSHTTLFVKDQAKAYDFYVNTLGFKVNTDVPMENGYRWLTISPPDQPDLQIVLMEILHSSMKKSATSPEGLDEESLEAFRVLLNKGILGAGVMTTTDCRATYEELKAKGVQFKSEPKEQFYGIEAVMFDGCGNWFSVTQPKSM</sequence>
<dbReference type="PANTHER" id="PTHR36437:SF2">
    <property type="entry name" value="GLYOXALASE_BLEOMYCIN RESISTANCE PROTEIN_DIOXYGENASE"/>
    <property type="match status" value="1"/>
</dbReference>
<organism evidence="3 4">
    <name type="scientific">Chitinophaga niabensis</name>
    <dbReference type="NCBI Taxonomy" id="536979"/>
    <lineage>
        <taxon>Bacteria</taxon>
        <taxon>Pseudomonadati</taxon>
        <taxon>Bacteroidota</taxon>
        <taxon>Chitinophagia</taxon>
        <taxon>Chitinophagales</taxon>
        <taxon>Chitinophagaceae</taxon>
        <taxon>Chitinophaga</taxon>
    </lineage>
</organism>
<dbReference type="RefSeq" id="WP_074240385.1">
    <property type="nucleotide sequence ID" value="NZ_FSRA01000001.1"/>
</dbReference>
<dbReference type="Gene3D" id="3.10.180.10">
    <property type="entry name" value="2,3-Dihydroxybiphenyl 1,2-Dioxygenase, domain 1"/>
    <property type="match status" value="1"/>
</dbReference>
<dbReference type="GO" id="GO:0051213">
    <property type="term" value="F:dioxygenase activity"/>
    <property type="evidence" value="ECO:0007669"/>
    <property type="project" value="UniProtKB-KW"/>
</dbReference>
<dbReference type="AlphaFoldDB" id="A0A1N6D720"/>
<dbReference type="InterPro" id="IPR037523">
    <property type="entry name" value="VOC_core"/>
</dbReference>
<evidence type="ECO:0000256" key="1">
    <source>
        <dbReference type="ARBA" id="ARBA00022723"/>
    </source>
</evidence>
<feature type="domain" description="VOC" evidence="2">
    <location>
        <begin position="4"/>
        <end position="144"/>
    </location>
</feature>
<dbReference type="EMBL" id="FSRA01000001">
    <property type="protein sequence ID" value="SIN66559.1"/>
    <property type="molecule type" value="Genomic_DNA"/>
</dbReference>
<evidence type="ECO:0000259" key="2">
    <source>
        <dbReference type="PROSITE" id="PS51819"/>
    </source>
</evidence>
<dbReference type="GO" id="GO:0004462">
    <property type="term" value="F:lactoylglutathione lyase activity"/>
    <property type="evidence" value="ECO:0007669"/>
    <property type="project" value="InterPro"/>
</dbReference>